<dbReference type="Pfam" id="PF00534">
    <property type="entry name" value="Glycos_transf_1"/>
    <property type="match status" value="1"/>
</dbReference>
<dbReference type="EMBL" id="AAKJYZ010000037">
    <property type="protein sequence ID" value="ECS5572023.1"/>
    <property type="molecule type" value="Genomic_DNA"/>
</dbReference>
<evidence type="ECO:0000313" key="8">
    <source>
        <dbReference type="EMBL" id="ECT6424639.1"/>
    </source>
</evidence>
<evidence type="ECO:0000313" key="6">
    <source>
        <dbReference type="EMBL" id="ECS2242251.1"/>
    </source>
</evidence>
<evidence type="ECO:0000313" key="3">
    <source>
        <dbReference type="EMBL" id="EBW1955455.1"/>
    </source>
</evidence>
<dbReference type="Proteomes" id="UP000323452">
    <property type="component" value="Unassembled WGS sequence"/>
</dbReference>
<dbReference type="GO" id="GO:0016757">
    <property type="term" value="F:glycosyltransferase activity"/>
    <property type="evidence" value="ECO:0007669"/>
    <property type="project" value="InterPro"/>
</dbReference>
<keyword evidence="1 3" id="KW-0808">Transferase</keyword>
<dbReference type="Gene3D" id="3.40.50.2000">
    <property type="entry name" value="Glycogen Phosphorylase B"/>
    <property type="match status" value="1"/>
</dbReference>
<accession>A0A2T9Q367</accession>
<dbReference type="EMBL" id="AAKOHZ010000060">
    <property type="protein sequence ID" value="ECT9251548.1"/>
    <property type="molecule type" value="Genomic_DNA"/>
</dbReference>
<dbReference type="EMBL" id="AAKNKP010000007">
    <property type="protein sequence ID" value="ECT6424639.1"/>
    <property type="molecule type" value="Genomic_DNA"/>
</dbReference>
<reference evidence="12" key="7">
    <citation type="submission" date="2019-03" db="EMBL/GenBank/DDBJ databases">
        <authorList>
            <person name="Levent G."/>
            <person name="Schlochtermeier A."/>
            <person name="Ives S.E."/>
            <person name="Norman K.N."/>
            <person name="Lawhon S.D."/>
            <person name="Loneragan G.H."/>
            <person name="Anderson R.C."/>
            <person name="Scott H.M."/>
        </authorList>
    </citation>
    <scope>NUCLEOTIDE SEQUENCE</scope>
    <source>
        <strain evidence="12">ME2L-19-234</strain>
    </source>
</reference>
<reference evidence="11" key="1">
    <citation type="journal article" date="2018" name="Genome Biol.">
        <title>SKESA: strategic k-mer extension for scrupulous assemblies.</title>
        <authorList>
            <person name="Souvorov A."/>
            <person name="Agarwala R."/>
            <person name="Lipman D.J."/>
        </authorList>
    </citation>
    <scope>NUCLEOTIDE SEQUENCE</scope>
    <source>
        <strain evidence="11">11-0573</strain>
    </source>
</reference>
<dbReference type="EMBL" id="DAAROJ010000020">
    <property type="protein sequence ID" value="HAE3196390.1"/>
    <property type="molecule type" value="Genomic_DNA"/>
</dbReference>
<name>A0A2T9Q367_SALET</name>
<reference evidence="11" key="5">
    <citation type="submission" date="2018-07" db="EMBL/GenBank/DDBJ databases">
        <authorList>
            <consortium name="NCBI Pathogen Detection Project"/>
        </authorList>
    </citation>
    <scope>NUCLEOTIDE SEQUENCE</scope>
    <source>
        <strain evidence="11">11-0573</strain>
    </source>
</reference>
<dbReference type="AlphaFoldDB" id="A0A2T9Q367"/>
<dbReference type="InterPro" id="IPR001296">
    <property type="entry name" value="Glyco_trans_1"/>
</dbReference>
<dbReference type="EMBL" id="AAHKKG010000039">
    <property type="protein sequence ID" value="EBX1654956.1"/>
    <property type="molecule type" value="Genomic_DNA"/>
</dbReference>
<dbReference type="PANTHER" id="PTHR46401:SF2">
    <property type="entry name" value="GLYCOSYLTRANSFERASE WBBK-RELATED"/>
    <property type="match status" value="1"/>
</dbReference>
<evidence type="ECO:0000313" key="11">
    <source>
        <dbReference type="EMBL" id="HAE3196390.1"/>
    </source>
</evidence>
<dbReference type="EMBL" id="AAHNXN010000045">
    <property type="protein sequence ID" value="EBY3767484.1"/>
    <property type="molecule type" value="Genomic_DNA"/>
</dbReference>
<gene>
    <name evidence="8" type="ORF">A6E75_09025</name>
    <name evidence="10" type="ORF">A8D33_23675</name>
    <name evidence="6" type="ORF">APX06_09430</name>
    <name evidence="7" type="ORF">BGP46_23170</name>
    <name evidence="3" type="ORF">C3N96_21830</name>
    <name evidence="9" type="ORF">CGD37_24030</name>
    <name evidence="5" type="ORF">D4F32_23345</name>
    <name evidence="4" type="ORF">DQ894_22485</name>
    <name evidence="12" type="ORF">E4904_15950</name>
    <name evidence="11" type="ORF">G3454_003598</name>
</gene>
<dbReference type="EMBL" id="AAKIXF010000008">
    <property type="protein sequence ID" value="ECS2242251.1"/>
    <property type="molecule type" value="Genomic_DNA"/>
</dbReference>
<dbReference type="EMBL" id="AAKQSY010000035">
    <property type="protein sequence ID" value="ECU6931951.1"/>
    <property type="molecule type" value="Genomic_DNA"/>
</dbReference>
<evidence type="ECO:0000256" key="1">
    <source>
        <dbReference type="ARBA" id="ARBA00022679"/>
    </source>
</evidence>
<evidence type="ECO:0000313" key="7">
    <source>
        <dbReference type="EMBL" id="ECS5572023.1"/>
    </source>
</evidence>
<dbReference type="GO" id="GO:0009103">
    <property type="term" value="P:lipopolysaccharide biosynthetic process"/>
    <property type="evidence" value="ECO:0007669"/>
    <property type="project" value="TreeGrafter"/>
</dbReference>
<evidence type="ECO:0000313" key="4">
    <source>
        <dbReference type="EMBL" id="EBX1654956.1"/>
    </source>
</evidence>
<dbReference type="EMBL" id="SRAQ01000010">
    <property type="protein sequence ID" value="KAA7282239.1"/>
    <property type="molecule type" value="Genomic_DNA"/>
</dbReference>
<evidence type="ECO:0000313" key="13">
    <source>
        <dbReference type="Proteomes" id="UP000323452"/>
    </source>
</evidence>
<evidence type="ECO:0000313" key="5">
    <source>
        <dbReference type="EMBL" id="EBY3767484.1"/>
    </source>
</evidence>
<feature type="domain" description="Glycosyl transferase family 1" evidence="2">
    <location>
        <begin position="189"/>
        <end position="298"/>
    </location>
</feature>
<protein>
    <submittedName>
        <fullName evidence="3 11">Glycosyltransferase</fullName>
    </submittedName>
</protein>
<organism evidence="3">
    <name type="scientific">Salmonella enterica subsp. enterica serovar Cerro</name>
    <dbReference type="NCBI Taxonomy" id="340188"/>
    <lineage>
        <taxon>Bacteria</taxon>
        <taxon>Pseudomonadati</taxon>
        <taxon>Pseudomonadota</taxon>
        <taxon>Gammaproteobacteria</taxon>
        <taxon>Enterobacterales</taxon>
        <taxon>Enterobacteriaceae</taxon>
        <taxon>Salmonella</taxon>
    </lineage>
</organism>
<dbReference type="SUPFAM" id="SSF53756">
    <property type="entry name" value="UDP-Glycosyltransferase/glycogen phosphorylase"/>
    <property type="match status" value="1"/>
</dbReference>
<reference evidence="12 13" key="6">
    <citation type="journal article" date="2019" name="Proc. Natl. Acad. Sci. U.S.A.">
        <title>Microbiome composition shapes rapid genomic adaptation of Drosophila melanogaster.</title>
        <authorList>
            <person name="Rudman S.M."/>
            <person name="Greenblum S."/>
            <person name="Hughes R.C."/>
            <person name="Rajpurohit S."/>
            <person name="Kiratli O."/>
            <person name="Lowder D.B."/>
            <person name="Lemmon S.G."/>
            <person name="Petrov D.A."/>
            <person name="Chaston J.M."/>
            <person name="Schmidt P."/>
        </authorList>
    </citation>
    <scope>NUCLEOTIDE SEQUENCE [LARGE SCALE GENOMIC DNA]</scope>
    <source>
        <strain evidence="12 13">ME2L-19-234</strain>
    </source>
</reference>
<evidence type="ECO:0000313" key="9">
    <source>
        <dbReference type="EMBL" id="ECT9251548.1"/>
    </source>
</evidence>
<dbReference type="RefSeq" id="WP_023893339.1">
    <property type="nucleotide sequence ID" value="NZ_CP008925.1"/>
</dbReference>
<dbReference type="Proteomes" id="UP000839902">
    <property type="component" value="Unassembled WGS sequence"/>
</dbReference>
<reference evidence="3" key="3">
    <citation type="submission" date="2018-07" db="EMBL/GenBank/DDBJ databases">
        <authorList>
            <person name="Ashton P.M."/>
            <person name="Dallman T."/>
            <person name="Nair S."/>
            <person name="De Pinna E."/>
            <person name="Peters T."/>
            <person name="Grant K."/>
        </authorList>
    </citation>
    <scope>NUCLEOTIDE SEQUENCE</scope>
    <source>
        <strain evidence="3">449466</strain>
        <strain evidence="4">532482</strain>
        <strain evidence="5">579255</strain>
    </source>
</reference>
<sequence length="341" mass="39689">MKKVLIFNFYKGILYRGIPIYSSNLIIALKQKGCIVNEWSCPTSLVKLPRFIIDLLFVFSEQFIMPLMCYFGKYDKVIYPYNSCSILAAFGDKSLLIIHDFIPNKKAKEKISLSALYIILTQRIHTFFKRDVAFVSATTKRIARNVAWLKACTFYLFPNSFYILEEKLSELNFHKDSDCNYTVLISGNGENKEFSKAMELWKSCENCKSQKLKVIGLGSQQEWAYGIIKRREIENVIILPILSDDELISEIKNACLMWAHSTHEGFGRPVIEGRICGKNVLASNISAFREHRDDYVFLYNNQSFCEKYLLALLSNNTDNSHYKVKYHIILEEQIEKWLRKH</sequence>
<dbReference type="PANTHER" id="PTHR46401">
    <property type="entry name" value="GLYCOSYLTRANSFERASE WBBK-RELATED"/>
    <property type="match status" value="1"/>
</dbReference>
<evidence type="ECO:0000259" key="2">
    <source>
        <dbReference type="Pfam" id="PF00534"/>
    </source>
</evidence>
<dbReference type="EMBL" id="AAHHQO010000034">
    <property type="protein sequence ID" value="EBW1955455.1"/>
    <property type="molecule type" value="Genomic_DNA"/>
</dbReference>
<comment type="caution">
    <text evidence="3">The sequence shown here is derived from an EMBL/GenBank/DDBJ whole genome shotgun (WGS) entry which is preliminary data.</text>
</comment>
<reference evidence="10" key="4">
    <citation type="submission" date="2018-07" db="EMBL/GenBank/DDBJ databases">
        <authorList>
            <consortium name="PulseNet: The National Subtyping Network for Foodborne Disease Surveillance"/>
            <person name="Tarr C.L."/>
            <person name="Trees E."/>
            <person name="Katz L.S."/>
            <person name="Carleton-Romer H.A."/>
            <person name="Stroika S."/>
            <person name="Kucerova Z."/>
            <person name="Roache K.F."/>
            <person name="Sabol A.L."/>
            <person name="Besser J."/>
            <person name="Gerner-Smidt P."/>
        </authorList>
    </citation>
    <scope>NUCLEOTIDE SEQUENCE</scope>
    <source>
        <strain evidence="10">PNUSAS002073</strain>
    </source>
</reference>
<evidence type="ECO:0000313" key="10">
    <source>
        <dbReference type="EMBL" id="ECU6931951.1"/>
    </source>
</evidence>
<evidence type="ECO:0000313" key="12">
    <source>
        <dbReference type="EMBL" id="KAA7282239.1"/>
    </source>
</evidence>
<reference evidence="6" key="2">
    <citation type="submission" date="2018-07" db="EMBL/GenBank/DDBJ databases">
        <authorList>
            <consortium name="NARMS: The National Antimicrobial Resistance Monitoring System"/>
        </authorList>
    </citation>
    <scope>NUCLEOTIDE SEQUENCE</scope>
    <source>
        <strain evidence="6">FSIS1503023</strain>
        <strain evidence="8">FSIS1606185</strain>
        <strain evidence="7">FSIS1607449</strain>
        <strain evidence="9">FSIS1702211</strain>
    </source>
</reference>
<proteinExistence type="predicted"/>